<dbReference type="Proteomes" id="UP000030762">
    <property type="component" value="Unassembled WGS sequence"/>
</dbReference>
<evidence type="ECO:0000313" key="2">
    <source>
        <dbReference type="Proteomes" id="UP000030762"/>
    </source>
</evidence>
<name>T0RCA7_SAPDV</name>
<dbReference type="InParanoid" id="T0RCA7"/>
<keyword evidence="2" id="KW-1185">Reference proteome</keyword>
<protein>
    <recommendedName>
        <fullName evidence="3">BZIP domain-containing protein</fullName>
    </recommendedName>
</protein>
<evidence type="ECO:0000313" key="1">
    <source>
        <dbReference type="EMBL" id="EQC29863.1"/>
    </source>
</evidence>
<reference evidence="1 2" key="1">
    <citation type="submission" date="2012-04" db="EMBL/GenBank/DDBJ databases">
        <title>The Genome Sequence of Saprolegnia declina VS20.</title>
        <authorList>
            <consortium name="The Broad Institute Genome Sequencing Platform"/>
            <person name="Russ C."/>
            <person name="Nusbaum C."/>
            <person name="Tyler B."/>
            <person name="van West P."/>
            <person name="Dieguez-Uribeondo J."/>
            <person name="de Bruijn I."/>
            <person name="Tripathy S."/>
            <person name="Jiang R."/>
            <person name="Young S.K."/>
            <person name="Zeng Q."/>
            <person name="Gargeya S."/>
            <person name="Fitzgerald M."/>
            <person name="Haas B."/>
            <person name="Abouelleil A."/>
            <person name="Alvarado L."/>
            <person name="Arachchi H.M."/>
            <person name="Berlin A."/>
            <person name="Chapman S.B."/>
            <person name="Goldberg J."/>
            <person name="Griggs A."/>
            <person name="Gujja S."/>
            <person name="Hansen M."/>
            <person name="Howarth C."/>
            <person name="Imamovic A."/>
            <person name="Larimer J."/>
            <person name="McCowen C."/>
            <person name="Montmayeur A."/>
            <person name="Murphy C."/>
            <person name="Neiman D."/>
            <person name="Pearson M."/>
            <person name="Priest M."/>
            <person name="Roberts A."/>
            <person name="Saif S."/>
            <person name="Shea T."/>
            <person name="Sisk P."/>
            <person name="Sykes S."/>
            <person name="Wortman J."/>
            <person name="Nusbaum C."/>
            <person name="Birren B."/>
        </authorList>
    </citation>
    <scope>NUCLEOTIDE SEQUENCE [LARGE SCALE GENOMIC DNA]</scope>
    <source>
        <strain evidence="1 2">VS20</strain>
    </source>
</reference>
<dbReference type="OrthoDB" id="73402at2759"/>
<dbReference type="EMBL" id="JH767180">
    <property type="protein sequence ID" value="EQC29863.1"/>
    <property type="molecule type" value="Genomic_DNA"/>
</dbReference>
<gene>
    <name evidence="1" type="ORF">SDRG_12407</name>
</gene>
<dbReference type="AlphaFoldDB" id="T0RCA7"/>
<evidence type="ECO:0008006" key="3">
    <source>
        <dbReference type="Google" id="ProtNLM"/>
    </source>
</evidence>
<proteinExistence type="predicted"/>
<organism evidence="1 2">
    <name type="scientific">Saprolegnia diclina (strain VS20)</name>
    <dbReference type="NCBI Taxonomy" id="1156394"/>
    <lineage>
        <taxon>Eukaryota</taxon>
        <taxon>Sar</taxon>
        <taxon>Stramenopiles</taxon>
        <taxon>Oomycota</taxon>
        <taxon>Saprolegniomycetes</taxon>
        <taxon>Saprolegniales</taxon>
        <taxon>Saprolegniaceae</taxon>
        <taxon>Saprolegnia</taxon>
    </lineage>
</organism>
<dbReference type="GeneID" id="19953134"/>
<accession>T0RCA7</accession>
<dbReference type="VEuPathDB" id="FungiDB:SDRG_12407"/>
<sequence length="323" mass="37007">MRGVDDHKRQLNRLKQKRFRERSSAERDALQNEVYKLRNVLRALQKRRTKVPRAPTTTPQPLCAQLAPWAASSAEGCHGVTLVADAVGRKVGLDWYSQHLFHNTDRLLQTCAFPSDGSAVAEPIRLWETGASLELLACQQHDFARSLEATYYALHDTMWAHLRGDTVANVSEFLDVELTRAIDAKMVYRRNVPLLDEHICYVSREFRGANRIVFVCGNFGHDEKLPRASRWRSRLFWYVLDRVSATRTRLRVVWYNGPQLVDGRIVPWRDEVAEEYIHLIGLAADQQLEHCKRVIQPFALSQLDSFTTSVVTAVQSTTPQDDP</sequence>
<dbReference type="RefSeq" id="XP_008616702.1">
    <property type="nucleotide sequence ID" value="XM_008618480.1"/>
</dbReference>